<sequence>MLICIFSLAKPRRELLSYGVQKKHKPSRHDESSPTALEDGFLLDEDESKTEN</sequence>
<gene>
    <name evidence="2" type="ORF">DPMN_122973</name>
</gene>
<accession>A0A9D4JR26</accession>
<dbReference type="Proteomes" id="UP000828390">
    <property type="component" value="Unassembled WGS sequence"/>
</dbReference>
<feature type="region of interest" description="Disordered" evidence="1">
    <location>
        <begin position="20"/>
        <end position="52"/>
    </location>
</feature>
<feature type="compositionally biased region" description="Acidic residues" evidence="1">
    <location>
        <begin position="41"/>
        <end position="52"/>
    </location>
</feature>
<protein>
    <submittedName>
        <fullName evidence="2">Uncharacterized protein</fullName>
    </submittedName>
</protein>
<keyword evidence="3" id="KW-1185">Reference proteome</keyword>
<evidence type="ECO:0000256" key="1">
    <source>
        <dbReference type="SAM" id="MobiDB-lite"/>
    </source>
</evidence>
<organism evidence="2 3">
    <name type="scientific">Dreissena polymorpha</name>
    <name type="common">Zebra mussel</name>
    <name type="synonym">Mytilus polymorpha</name>
    <dbReference type="NCBI Taxonomy" id="45954"/>
    <lineage>
        <taxon>Eukaryota</taxon>
        <taxon>Metazoa</taxon>
        <taxon>Spiralia</taxon>
        <taxon>Lophotrochozoa</taxon>
        <taxon>Mollusca</taxon>
        <taxon>Bivalvia</taxon>
        <taxon>Autobranchia</taxon>
        <taxon>Heteroconchia</taxon>
        <taxon>Euheterodonta</taxon>
        <taxon>Imparidentia</taxon>
        <taxon>Neoheterodontei</taxon>
        <taxon>Myida</taxon>
        <taxon>Dreissenoidea</taxon>
        <taxon>Dreissenidae</taxon>
        <taxon>Dreissena</taxon>
    </lineage>
</organism>
<reference evidence="2" key="2">
    <citation type="submission" date="2020-11" db="EMBL/GenBank/DDBJ databases">
        <authorList>
            <person name="McCartney M.A."/>
            <person name="Auch B."/>
            <person name="Kono T."/>
            <person name="Mallez S."/>
            <person name="Becker A."/>
            <person name="Gohl D.M."/>
            <person name="Silverstein K.A.T."/>
            <person name="Koren S."/>
            <person name="Bechman K.B."/>
            <person name="Herman A."/>
            <person name="Abrahante J.E."/>
            <person name="Garbe J."/>
        </authorList>
    </citation>
    <scope>NUCLEOTIDE SEQUENCE</scope>
    <source>
        <strain evidence="2">Duluth1</strain>
        <tissue evidence="2">Whole animal</tissue>
    </source>
</reference>
<comment type="caution">
    <text evidence="2">The sequence shown here is derived from an EMBL/GenBank/DDBJ whole genome shotgun (WGS) entry which is preliminary data.</text>
</comment>
<evidence type="ECO:0000313" key="3">
    <source>
        <dbReference type="Proteomes" id="UP000828390"/>
    </source>
</evidence>
<proteinExistence type="predicted"/>
<name>A0A9D4JR26_DREPO</name>
<dbReference type="AlphaFoldDB" id="A0A9D4JR26"/>
<reference evidence="2" key="1">
    <citation type="journal article" date="2019" name="bioRxiv">
        <title>The Genome of the Zebra Mussel, Dreissena polymorpha: A Resource for Invasive Species Research.</title>
        <authorList>
            <person name="McCartney M.A."/>
            <person name="Auch B."/>
            <person name="Kono T."/>
            <person name="Mallez S."/>
            <person name="Zhang Y."/>
            <person name="Obille A."/>
            <person name="Becker A."/>
            <person name="Abrahante J.E."/>
            <person name="Garbe J."/>
            <person name="Badalamenti J.P."/>
            <person name="Herman A."/>
            <person name="Mangelson H."/>
            <person name="Liachko I."/>
            <person name="Sullivan S."/>
            <person name="Sone E.D."/>
            <person name="Koren S."/>
            <person name="Silverstein K.A.T."/>
            <person name="Beckman K.B."/>
            <person name="Gohl D.M."/>
        </authorList>
    </citation>
    <scope>NUCLEOTIDE SEQUENCE</scope>
    <source>
        <strain evidence="2">Duluth1</strain>
        <tissue evidence="2">Whole animal</tissue>
    </source>
</reference>
<dbReference type="EMBL" id="JAIWYP010000005">
    <property type="protein sequence ID" value="KAH3821211.1"/>
    <property type="molecule type" value="Genomic_DNA"/>
</dbReference>
<evidence type="ECO:0000313" key="2">
    <source>
        <dbReference type="EMBL" id="KAH3821211.1"/>
    </source>
</evidence>